<evidence type="ECO:0000313" key="7">
    <source>
        <dbReference type="Proteomes" id="UP000237105"/>
    </source>
</evidence>
<comment type="caution">
    <text evidence="6">The sequence shown here is derived from an EMBL/GenBank/DDBJ whole genome shotgun (WGS) entry which is preliminary data.</text>
</comment>
<dbReference type="AlphaFoldDB" id="A0A2P5AV62"/>
<keyword evidence="1" id="KW-0808">Transferase</keyword>
<organism evidence="6 7">
    <name type="scientific">Parasponia andersonii</name>
    <name type="common">Sponia andersonii</name>
    <dbReference type="NCBI Taxonomy" id="3476"/>
    <lineage>
        <taxon>Eukaryota</taxon>
        <taxon>Viridiplantae</taxon>
        <taxon>Streptophyta</taxon>
        <taxon>Embryophyta</taxon>
        <taxon>Tracheophyta</taxon>
        <taxon>Spermatophyta</taxon>
        <taxon>Magnoliopsida</taxon>
        <taxon>eudicotyledons</taxon>
        <taxon>Gunneridae</taxon>
        <taxon>Pentapetalae</taxon>
        <taxon>rosids</taxon>
        <taxon>fabids</taxon>
        <taxon>Rosales</taxon>
        <taxon>Cannabaceae</taxon>
        <taxon>Parasponia</taxon>
    </lineage>
</organism>
<dbReference type="GO" id="GO:0005524">
    <property type="term" value="F:ATP binding"/>
    <property type="evidence" value="ECO:0007669"/>
    <property type="project" value="UniProtKB-KW"/>
</dbReference>
<protein>
    <submittedName>
        <fullName evidence="6">Tyrosine-protein kinase</fullName>
    </submittedName>
</protein>
<proteinExistence type="predicted"/>
<evidence type="ECO:0000259" key="5">
    <source>
        <dbReference type="Pfam" id="PF07714"/>
    </source>
</evidence>
<keyword evidence="2" id="KW-0547">Nucleotide-binding</keyword>
<keyword evidence="7" id="KW-1185">Reference proteome</keyword>
<dbReference type="InterPro" id="IPR052059">
    <property type="entry name" value="CR_Ser/Thr_kinase"/>
</dbReference>
<dbReference type="EMBL" id="JXTB01000438">
    <property type="protein sequence ID" value="PON40432.1"/>
    <property type="molecule type" value="Genomic_DNA"/>
</dbReference>
<keyword evidence="4" id="KW-0067">ATP-binding</keyword>
<feature type="domain" description="Serine-threonine/tyrosine-protein kinase catalytic" evidence="5">
    <location>
        <begin position="59"/>
        <end position="106"/>
    </location>
</feature>
<evidence type="ECO:0000256" key="4">
    <source>
        <dbReference type="ARBA" id="ARBA00022840"/>
    </source>
</evidence>
<dbReference type="Pfam" id="PF07714">
    <property type="entry name" value="PK_Tyr_Ser-Thr"/>
    <property type="match status" value="1"/>
</dbReference>
<dbReference type="GO" id="GO:0004672">
    <property type="term" value="F:protein kinase activity"/>
    <property type="evidence" value="ECO:0007669"/>
    <property type="project" value="InterPro"/>
</dbReference>
<dbReference type="InterPro" id="IPR001245">
    <property type="entry name" value="Ser-Thr/Tyr_kinase_cat_dom"/>
</dbReference>
<evidence type="ECO:0000313" key="6">
    <source>
        <dbReference type="EMBL" id="PON40432.1"/>
    </source>
</evidence>
<dbReference type="InterPro" id="IPR011009">
    <property type="entry name" value="Kinase-like_dom_sf"/>
</dbReference>
<dbReference type="Proteomes" id="UP000237105">
    <property type="component" value="Unassembled WGS sequence"/>
</dbReference>
<dbReference type="SUPFAM" id="SSF56112">
    <property type="entry name" value="Protein kinase-like (PK-like)"/>
    <property type="match status" value="1"/>
</dbReference>
<reference evidence="7" key="1">
    <citation type="submission" date="2016-06" db="EMBL/GenBank/DDBJ databases">
        <title>Parallel loss of symbiosis genes in relatives of nitrogen-fixing non-legume Parasponia.</title>
        <authorList>
            <person name="Van Velzen R."/>
            <person name="Holmer R."/>
            <person name="Bu F."/>
            <person name="Rutten L."/>
            <person name="Van Zeijl A."/>
            <person name="Liu W."/>
            <person name="Santuari L."/>
            <person name="Cao Q."/>
            <person name="Sharma T."/>
            <person name="Shen D."/>
            <person name="Roswanjaya Y."/>
            <person name="Wardhani T."/>
            <person name="Kalhor M.S."/>
            <person name="Jansen J."/>
            <person name="Van den Hoogen J."/>
            <person name="Gungor B."/>
            <person name="Hartog M."/>
            <person name="Hontelez J."/>
            <person name="Verver J."/>
            <person name="Yang W.-C."/>
            <person name="Schijlen E."/>
            <person name="Repin R."/>
            <person name="Schilthuizen M."/>
            <person name="Schranz E."/>
            <person name="Heidstra R."/>
            <person name="Miyata K."/>
            <person name="Fedorova E."/>
            <person name="Kohlen W."/>
            <person name="Bisseling T."/>
            <person name="Smit S."/>
            <person name="Geurts R."/>
        </authorList>
    </citation>
    <scope>NUCLEOTIDE SEQUENCE [LARGE SCALE GENOMIC DNA]</scope>
    <source>
        <strain evidence="7">cv. WU1-14</strain>
    </source>
</reference>
<accession>A0A2P5AV62</accession>
<dbReference type="Gene3D" id="1.10.510.10">
    <property type="entry name" value="Transferase(Phosphotransferase) domain 1"/>
    <property type="match status" value="1"/>
</dbReference>
<dbReference type="STRING" id="3476.A0A2P5AV62"/>
<evidence type="ECO:0000256" key="3">
    <source>
        <dbReference type="ARBA" id="ARBA00022777"/>
    </source>
</evidence>
<dbReference type="PANTHER" id="PTHR47973">
    <property type="entry name" value="CYSTEINE-RICH RECEPTOR-LIKE PROTEIN KINASE 3"/>
    <property type="match status" value="1"/>
</dbReference>
<keyword evidence="3 6" id="KW-0418">Kinase</keyword>
<name>A0A2P5AV62_PARAD</name>
<gene>
    <name evidence="6" type="ORF">PanWU01x14_297520</name>
</gene>
<sequence>MISALRISLEKVVMALQGKFDQNSNSERMNCTWIGMVASIYAWKWQKDLLIFMRNQNQGLGYLAPEYAMRGYLTEKADVFSFGIIALEILSEGPNSNNSLEDAKIYLTEWAWHLHENDQILGLVDPALSEFDTNEATRLIGVAFLCTQASSIMRPSLSRMVAMLTGDIETSNVVLKPSYLTDLDFKDITSSLLNENESSTSSTAQKEGKSQ</sequence>
<evidence type="ECO:0000256" key="2">
    <source>
        <dbReference type="ARBA" id="ARBA00022741"/>
    </source>
</evidence>
<dbReference type="OrthoDB" id="1166039at2759"/>
<evidence type="ECO:0000256" key="1">
    <source>
        <dbReference type="ARBA" id="ARBA00022679"/>
    </source>
</evidence>